<accession>D8JWJ5</accession>
<sequence precursor="true">MARMRFLASIIGACIVALTSTANVSFAASTSPDDTARFLAGMPPSALSPIAKYTGDAFWKQHAKSFDDSWSGLEKRQLSKIRSFVSKNLTNPQPVLFYFFSGPDFLYADAFFPSADTYIMAGLEPPGPVPDLGKFSHAELPGALRELRGSLNSVLSYSFFRTKSMRVDFSHGRLTGTLPVLMTFLARSGKTIYDVSLFDLQADGTLHPEDEKIANATAKAAKIIFSDNTGKKRTLYYFSTDLSNGGIEASGFMKFCDTFSHGDSFIKSASYLMHEDKFSTVRDYLLKHSDAILEDDSGIPIRFFAQGWRLQPYGRYVGPIPLFAGQRQAQLNDVFGKGRATPIDFGLGYRWRPMESNLLHAVKDSTVTAMVLPPEKPEAAAVPRKSRLVTKAAIREAKADTPPRRRVRYYARNKEQARVYNPYTIFGYKP</sequence>
<dbReference type="RefSeq" id="WP_013215323.1">
    <property type="nucleotide sequence ID" value="NC_014313.1"/>
</dbReference>
<dbReference type="eggNOG" id="ENOG502Z8XX">
    <property type="taxonomic scope" value="Bacteria"/>
</dbReference>
<dbReference type="AlphaFoldDB" id="D8JWJ5"/>
<dbReference type="EMBL" id="CP002083">
    <property type="protein sequence ID" value="ADJ23108.1"/>
    <property type="molecule type" value="Genomic_DNA"/>
</dbReference>
<organism evidence="2 3">
    <name type="scientific">Hyphomicrobium denitrificans (strain ATCC 51888 / DSM 1869 / NCIMB 11706 / TK 0415)</name>
    <dbReference type="NCBI Taxonomy" id="582899"/>
    <lineage>
        <taxon>Bacteria</taxon>
        <taxon>Pseudomonadati</taxon>
        <taxon>Pseudomonadota</taxon>
        <taxon>Alphaproteobacteria</taxon>
        <taxon>Hyphomicrobiales</taxon>
        <taxon>Hyphomicrobiaceae</taxon>
        <taxon>Hyphomicrobium</taxon>
    </lineage>
</organism>
<dbReference type="KEGG" id="hdn:Hden_1296"/>
<feature type="chain" id="PRO_5003116254" evidence="1">
    <location>
        <begin position="28"/>
        <end position="430"/>
    </location>
</feature>
<feature type="signal peptide" evidence="1">
    <location>
        <begin position="1"/>
        <end position="27"/>
    </location>
</feature>
<dbReference type="Proteomes" id="UP000002033">
    <property type="component" value="Chromosome"/>
</dbReference>
<dbReference type="STRING" id="582899.Hden_1296"/>
<protein>
    <submittedName>
        <fullName evidence="2">Uncharacterized protein</fullName>
    </submittedName>
</protein>
<name>D8JWJ5_HYPDA</name>
<evidence type="ECO:0000313" key="3">
    <source>
        <dbReference type="Proteomes" id="UP000002033"/>
    </source>
</evidence>
<keyword evidence="1" id="KW-0732">Signal</keyword>
<dbReference type="HOGENOM" id="CLU_058830_0_0_5"/>
<keyword evidence="3" id="KW-1185">Reference proteome</keyword>
<evidence type="ECO:0000313" key="2">
    <source>
        <dbReference type="EMBL" id="ADJ23108.1"/>
    </source>
</evidence>
<proteinExistence type="predicted"/>
<gene>
    <name evidence="2" type="ordered locus">Hden_1296</name>
</gene>
<reference evidence="3" key="1">
    <citation type="journal article" date="2011" name="J. Bacteriol.">
        <title>Genome sequences of eight morphologically diverse alphaproteobacteria.</title>
        <authorList>
            <consortium name="US DOE Joint Genome Institute"/>
            <person name="Brown P.J."/>
            <person name="Kysela D.T."/>
            <person name="Buechlein A."/>
            <person name="Hemmerich C."/>
            <person name="Brun Y.V."/>
        </authorList>
    </citation>
    <scope>NUCLEOTIDE SEQUENCE [LARGE SCALE GENOMIC DNA]</scope>
    <source>
        <strain evidence="3">ATCC 51888 / DSM 1869 / NCIB 11706 / TK 0415</strain>
    </source>
</reference>
<evidence type="ECO:0000256" key="1">
    <source>
        <dbReference type="SAM" id="SignalP"/>
    </source>
</evidence>